<evidence type="ECO:0000256" key="1">
    <source>
        <dbReference type="PROSITE-ProRule" id="PRU00076"/>
    </source>
</evidence>
<dbReference type="SMART" id="SM00181">
    <property type="entry name" value="EGF"/>
    <property type="match status" value="5"/>
</dbReference>
<dbReference type="CDD" id="cd00054">
    <property type="entry name" value="EGF_CA"/>
    <property type="match status" value="1"/>
</dbReference>
<feature type="disulfide bond" evidence="1">
    <location>
        <begin position="1301"/>
        <end position="1311"/>
    </location>
</feature>
<dbReference type="OrthoDB" id="527990at2759"/>
<feature type="region of interest" description="Disordered" evidence="2">
    <location>
        <begin position="2300"/>
        <end position="2607"/>
    </location>
</feature>
<evidence type="ECO:0000313" key="4">
    <source>
        <dbReference type="EMBL" id="PNW74665.1"/>
    </source>
</evidence>
<dbReference type="Gene3D" id="2.10.25.10">
    <property type="entry name" value="Laminin"/>
    <property type="match status" value="1"/>
</dbReference>
<dbReference type="PRINTS" id="PR01217">
    <property type="entry name" value="PRICHEXTENSN"/>
</dbReference>
<feature type="domain" description="EGF-like" evidence="3">
    <location>
        <begin position="1213"/>
        <end position="1249"/>
    </location>
</feature>
<feature type="disulfide bond" evidence="1">
    <location>
        <begin position="1217"/>
        <end position="1227"/>
    </location>
</feature>
<evidence type="ECO:0000259" key="3">
    <source>
        <dbReference type="PROSITE" id="PS50026"/>
    </source>
</evidence>
<feature type="domain" description="EGF-like" evidence="3">
    <location>
        <begin position="1297"/>
        <end position="1329"/>
    </location>
</feature>
<dbReference type="PROSITE" id="PS50026">
    <property type="entry name" value="EGF_3"/>
    <property type="match status" value="2"/>
</dbReference>
<dbReference type="InterPro" id="IPR052485">
    <property type="entry name" value="MEGF_diff_regulators"/>
</dbReference>
<accession>A0A2K3D2B6</accession>
<keyword evidence="1" id="KW-1015">Disulfide bond</keyword>
<organism evidence="4 5">
    <name type="scientific">Chlamydomonas reinhardtii</name>
    <name type="common">Chlamydomonas smithii</name>
    <dbReference type="NCBI Taxonomy" id="3055"/>
    <lineage>
        <taxon>Eukaryota</taxon>
        <taxon>Viridiplantae</taxon>
        <taxon>Chlorophyta</taxon>
        <taxon>core chlorophytes</taxon>
        <taxon>Chlorophyceae</taxon>
        <taxon>CS clade</taxon>
        <taxon>Chlamydomonadales</taxon>
        <taxon>Chlamydomonadaceae</taxon>
        <taxon>Chlamydomonas</taxon>
    </lineage>
</organism>
<dbReference type="RefSeq" id="XP_042918065.1">
    <property type="nucleotide sequence ID" value="XM_043067870.1"/>
</dbReference>
<evidence type="ECO:0000256" key="2">
    <source>
        <dbReference type="SAM" id="MobiDB-lite"/>
    </source>
</evidence>
<dbReference type="PANTHER" id="PTHR24052:SF8">
    <property type="entry name" value="NIMROD A, ISOFORM E"/>
    <property type="match status" value="1"/>
</dbReference>
<dbReference type="SUPFAM" id="SSF51445">
    <property type="entry name" value="(Trans)glycosidases"/>
    <property type="match status" value="1"/>
</dbReference>
<name>A0A2K3D2B6_CHLRE</name>
<keyword evidence="5" id="KW-1185">Reference proteome</keyword>
<protein>
    <recommendedName>
        <fullName evidence="3">EGF-like domain-containing protein</fullName>
    </recommendedName>
</protein>
<dbReference type="PaxDb" id="3055-EDP05543"/>
<dbReference type="InterPro" id="IPR017853">
    <property type="entry name" value="GH"/>
</dbReference>
<gene>
    <name evidence="4" type="ORF">CHLRE_12g487950v5</name>
</gene>
<feature type="disulfide bond" evidence="1">
    <location>
        <begin position="1319"/>
        <end position="1328"/>
    </location>
</feature>
<evidence type="ECO:0000313" key="5">
    <source>
        <dbReference type="Proteomes" id="UP000006906"/>
    </source>
</evidence>
<comment type="caution">
    <text evidence="1">Lacks conserved residue(s) required for the propagation of feature annotation.</text>
</comment>
<dbReference type="GeneID" id="5716654"/>
<dbReference type="InParanoid" id="A0A2K3D2B6"/>
<dbReference type="KEGG" id="cre:CHLRE_12g487950v5"/>
<reference evidence="4 5" key="1">
    <citation type="journal article" date="2007" name="Science">
        <title>The Chlamydomonas genome reveals the evolution of key animal and plant functions.</title>
        <authorList>
            <person name="Merchant S.S."/>
            <person name="Prochnik S.E."/>
            <person name="Vallon O."/>
            <person name="Harris E.H."/>
            <person name="Karpowicz S.J."/>
            <person name="Witman G.B."/>
            <person name="Terry A."/>
            <person name="Salamov A."/>
            <person name="Fritz-Laylin L.K."/>
            <person name="Marechal-Drouard L."/>
            <person name="Marshall W.F."/>
            <person name="Qu L.H."/>
            <person name="Nelson D.R."/>
            <person name="Sanderfoot A.A."/>
            <person name="Spalding M.H."/>
            <person name="Kapitonov V.V."/>
            <person name="Ren Q."/>
            <person name="Ferris P."/>
            <person name="Lindquist E."/>
            <person name="Shapiro H."/>
            <person name="Lucas S.M."/>
            <person name="Grimwood J."/>
            <person name="Schmutz J."/>
            <person name="Cardol P."/>
            <person name="Cerutti H."/>
            <person name="Chanfreau G."/>
            <person name="Chen C.L."/>
            <person name="Cognat V."/>
            <person name="Croft M.T."/>
            <person name="Dent R."/>
            <person name="Dutcher S."/>
            <person name="Fernandez E."/>
            <person name="Fukuzawa H."/>
            <person name="Gonzalez-Ballester D."/>
            <person name="Gonzalez-Halphen D."/>
            <person name="Hallmann A."/>
            <person name="Hanikenne M."/>
            <person name="Hippler M."/>
            <person name="Inwood W."/>
            <person name="Jabbari K."/>
            <person name="Kalanon M."/>
            <person name="Kuras R."/>
            <person name="Lefebvre P.A."/>
            <person name="Lemaire S.D."/>
            <person name="Lobanov A.V."/>
            <person name="Lohr M."/>
            <person name="Manuell A."/>
            <person name="Meier I."/>
            <person name="Mets L."/>
            <person name="Mittag M."/>
            <person name="Mittelmeier T."/>
            <person name="Moroney J.V."/>
            <person name="Moseley J."/>
            <person name="Napoli C."/>
            <person name="Nedelcu A.M."/>
            <person name="Niyogi K."/>
            <person name="Novoselov S.V."/>
            <person name="Paulsen I.T."/>
            <person name="Pazour G."/>
            <person name="Purton S."/>
            <person name="Ral J.P."/>
            <person name="Riano-Pachon D.M."/>
            <person name="Riekhof W."/>
            <person name="Rymarquis L."/>
            <person name="Schroda M."/>
            <person name="Stern D."/>
            <person name="Umen J."/>
            <person name="Willows R."/>
            <person name="Wilson N."/>
            <person name="Zimmer S.L."/>
            <person name="Allmer J."/>
            <person name="Balk J."/>
            <person name="Bisova K."/>
            <person name="Chen C.J."/>
            <person name="Elias M."/>
            <person name="Gendler K."/>
            <person name="Hauser C."/>
            <person name="Lamb M.R."/>
            <person name="Ledford H."/>
            <person name="Long J.C."/>
            <person name="Minagawa J."/>
            <person name="Page M.D."/>
            <person name="Pan J."/>
            <person name="Pootakham W."/>
            <person name="Roje S."/>
            <person name="Rose A."/>
            <person name="Stahlberg E."/>
            <person name="Terauchi A.M."/>
            <person name="Yang P."/>
            <person name="Ball S."/>
            <person name="Bowler C."/>
            <person name="Dieckmann C.L."/>
            <person name="Gladyshev V.N."/>
            <person name="Green P."/>
            <person name="Jorgensen R."/>
            <person name="Mayfield S."/>
            <person name="Mueller-Roeber B."/>
            <person name="Rajamani S."/>
            <person name="Sayre R.T."/>
            <person name="Brokstein P."/>
            <person name="Dubchak I."/>
            <person name="Goodstein D."/>
            <person name="Hornick L."/>
            <person name="Huang Y.W."/>
            <person name="Jhaveri J."/>
            <person name="Luo Y."/>
            <person name="Martinez D."/>
            <person name="Ngau W.C."/>
            <person name="Otillar B."/>
            <person name="Poliakov A."/>
            <person name="Porter A."/>
            <person name="Szajkowski L."/>
            <person name="Werner G."/>
            <person name="Zhou K."/>
            <person name="Grigoriev I.V."/>
            <person name="Rokhsar D.S."/>
            <person name="Grossman A.R."/>
        </authorList>
    </citation>
    <scope>NUCLEOTIDE SEQUENCE [LARGE SCALE GENOMIC DNA]</scope>
    <source>
        <strain evidence="5">CC-503</strain>
    </source>
</reference>
<sequence>MSRKVIWSRCNVARCCIALLELAILFGFTQTTCGALTGLTLPPLDLTAISYGHPWRSANTLVFTDLMKHSAPFKAGARGASATGDCGWLGDENIQWRTDGYPAGLSPPYGWTHCANSTIGAGGAFYPAGKYVVLYDGEGVVEFAGDAAWPPLASSPGRLELNVTPSSAGMRLRIVKSSFANPLVNLRIIPADLESSYNTPANTFRPEFLKQLEGVPLLRYANWMLAVGNAGSGRAAPRNWTRRTTPTTSTQSFRDVDGVAVEHCVDLANVVGADMWVSLPRAADDNDPYAYNMLKYLAVNLAPGRKLTLEYMTDGPGWIEQHLPNNTRLLARIAQRVFAEVGRPRAQLRVVQTAPGINFVANMMGVLDQQKQQDPKANYSAWLDAVALPASFGGSAYSSVGADRNPTAWQDGAFFLSPNRPQSVSLEAALKLIRSSVIVADMNYNRALQVLKARGLEVLGYAGGPELAAPQYGARANMDRILGDCGFSFTTWPCRVNNLYPPSNSGSISFDNAAARNASLLGVVLANATREAELTEVLRRVRLHDYTYDLMLDSLWRWHYQMNGSDLVVDVTKQGSRCDYAPGLGSLRKGFAMLAPTECQPGVLTSASQPLPGAYPTDAPSFRAFKAWIAAEAAGGSAGVGVGGLRGALPRTAAEVTAPVFPPAAACNPACVYGTCTYYGVCSCWAGASGPDCSVLAPSSTPSSCAPRLGINLEGIADWSRSWFFVDAWKSSRAWISQSFVESAWSTGTAQELISRRDGPFGPAAYGYPARLAPYQKVSSIMTRDLEGHAPGGWYTVLYEGKGVIAFSLSDVKDVVYEEAGCIRVLFNPSTDFNNGMLLSIERTDPSDPIRNVRVLMPGFERQAEAGDVLHPLQLDFLRPFGLIRFMDWMATNQATLPTSWDTRPRTTDISFAYSVGGVPLEVMALLVNKLGADPWFCMPHTATDDYVRGFAQAALQLLRPDVKVYVEYSNEVWGTGFPGGQYAQEMGLKMNLTEEGNRWYGGATNEARLCFVAHRTANISRIWKEVWGAAAGRVNIVISGQAVWPITSSKLLSCGGAHKYIDALAIAPYFGSYSKTRDTNLETFVNTTLVSQVNDSLAYVSQHAAIAANFSKPLLCYESGQGLIGDGSSMDLALQANRAPGMYARYRQYLNGLIARNVSRAAHFSSVGAFSRYGSWGLVEWQDQDRRDSYKYQGLMSVLNEQLRCPLPPPLDPSACPNACSDNGVCARNGAGQPACYCNTGFGGDDCGQGQYTEVYKCGYKCTFDQGFCNNSVVTQRSIRTWTCSCKPGISGLECGINSCTDNCNGHGECVDQNVCACYPGYTGSTCDVDCGCNGYGRCTNTNSSSGGGAPTCICDVGWRLGPNGCEWDCSDCDDGTSCMGPGECGCADTCVYGDCFHGACRCWAGYGGARCDLDEQAAAAVGLTVVPRLNRGSIAGVNVDGLSYWSTEWVWTDVMKGSGQWWTANKPDTAWENPYNTGQPLELRPDGYPARLPPNTIAHTLILRNVALHAWPGRYVVLYDGEGRLDFGFDAQIASRDRNRLEIILTPTADLACLERGDAYCGDNGIYLAIIDTNPSNPVHNIRILPSMGGAAASAGGAGAGGAWEGRYGRAPFHPWFLKSVARYSVIRFMNWMAVTQGEPAYQGAQDWEARRRKPDYHTQTGSEGGGAALEHIVQLCNMVGAAPWISVPYIAGEDPGTLRAMAALLRDRLRPDVPVYVEYSNEVWNPGFDSYKWARDRGLALKLSTDGQTASYRYHARATVAIAEAFREVFAAAPGGGASRVKVVLGGWGFLCNGGTGCGAWHMADTLGWNGTASKVDYYGVTAYWNCGLGGNGAADAILSVGDMLAKCRTQLAADEAAAAALAAKVATYGKTVITYEAGPAIVEQAALGNGGETPAATVKYVAVNRHPDMYGLYRDYLEMYRRVGFVSAGRPYNQFTSVGRYGKYGSWGLQEYTGQPLDTAPKYRSYMDWLDSQAGGPGPRAQCLSLAATGGAAGGVSGTAGGGGVALAEGLLQGAPAVHLPATGSVWVQGQNVTLKWATVGWPSGPSRPLTITLWSDADCVDGSNQSQQKPIDQALAVLARDAVLNPPGRLEWTVPLGAEGPAALAVAVAAAEAAAAAGGGRRRVPRFFIRISDGVSTNYSEPFDIRLPYTYSAGAWGGCDCVAAASRQRRTVSCRATRPPGSAAAGLGDAVPERLPRCDPFSDWNITRPDPACSISATGCREYRTSNVGQWAWSNFKPAVDCTAQQSPWPAAGDAVSTEAADSACVAVGAVPPPTSRTCSDASVRLCPNIFKPPSPVPPSPSPPSPAPSPKPPSPRPPSPRPPSPRPPSPPKPPRPPSPSPPSPRPPAPPPKPPGPPSPSPPSPRPPAPPPRPPSPPPKPPTPPPKPPGPPSPSPPSPRPPSPPPKPPSPPPKPPGPPSPSPPSPRPPSPPPKPPSPPPKPPGPPSPSPPSPRPPSPPPKPPSPPPKPPGPPSPNPPSPRPPSPPPKPPTPPPKPPGPPSPNPPSPRPPSPPPKPPSPPPKPPGPPSPSPPSPRPPSPPPKPPTPPPKPPGPPSPNPPSPRPPSPPPKPPTPPSPKPPSPKPPSLSPPKPPSPSPPSPEPAA</sequence>
<dbReference type="Gramene" id="PNW74665">
    <property type="protein sequence ID" value="PNW74665"/>
    <property type="gene ID" value="CHLRE_12g487950v5"/>
</dbReference>
<dbReference type="PROSITE" id="PS00022">
    <property type="entry name" value="EGF_1"/>
    <property type="match status" value="2"/>
</dbReference>
<dbReference type="GO" id="GO:0016020">
    <property type="term" value="C:membrane"/>
    <property type="evidence" value="ECO:0000318"/>
    <property type="project" value="GO_Central"/>
</dbReference>
<dbReference type="STRING" id="3055.A0A2K3D2B6"/>
<dbReference type="EMBL" id="CM008973">
    <property type="protein sequence ID" value="PNW74665.1"/>
    <property type="molecule type" value="Genomic_DNA"/>
</dbReference>
<feature type="disulfide bond" evidence="1">
    <location>
        <begin position="1239"/>
        <end position="1248"/>
    </location>
</feature>
<dbReference type="InterPro" id="IPR000742">
    <property type="entry name" value="EGF"/>
</dbReference>
<keyword evidence="1" id="KW-0245">EGF-like domain</keyword>
<dbReference type="PROSITE" id="PS01186">
    <property type="entry name" value="EGF_2"/>
    <property type="match status" value="1"/>
</dbReference>
<dbReference type="ExpressionAtlas" id="A0A2K3D2B6">
    <property type="expression patterns" value="baseline and differential"/>
</dbReference>
<dbReference type="PANTHER" id="PTHR24052">
    <property type="entry name" value="DELTA-RELATED"/>
    <property type="match status" value="1"/>
</dbReference>
<proteinExistence type="predicted"/>
<dbReference type="Proteomes" id="UP000006906">
    <property type="component" value="Chromosome 12"/>
</dbReference>